<name>A0ABQ0K1V1_9BACT</name>
<evidence type="ECO:0000259" key="3">
    <source>
        <dbReference type="Pfam" id="PF13524"/>
    </source>
</evidence>
<evidence type="ECO:0000259" key="1">
    <source>
        <dbReference type="Pfam" id="PF05050"/>
    </source>
</evidence>
<keyword evidence="5" id="KW-1185">Reference proteome</keyword>
<dbReference type="SUPFAM" id="SSF53756">
    <property type="entry name" value="UDP-Glycosyltransferase/glycogen phosphorylase"/>
    <property type="match status" value="1"/>
</dbReference>
<dbReference type="Gene3D" id="3.40.50.150">
    <property type="entry name" value="Vaccinia Virus protein VP39"/>
    <property type="match status" value="3"/>
</dbReference>
<dbReference type="CDD" id="cd02440">
    <property type="entry name" value="AdoMet_MTases"/>
    <property type="match status" value="1"/>
</dbReference>
<protein>
    <submittedName>
        <fullName evidence="4">SAM-dependent methyltransferases</fullName>
    </submittedName>
</protein>
<proteinExistence type="predicted"/>
<dbReference type="SUPFAM" id="SSF48452">
    <property type="entry name" value="TPR-like"/>
    <property type="match status" value="1"/>
</dbReference>
<feature type="domain" description="Spore protein YkvP/CgeB glycosyl transferase-like" evidence="3">
    <location>
        <begin position="283"/>
        <end position="377"/>
    </location>
</feature>
<evidence type="ECO:0000313" key="4">
    <source>
        <dbReference type="EMBL" id="GAN35072.1"/>
    </source>
</evidence>
<comment type="caution">
    <text evidence="4">The sequence shown here is derived from an EMBL/GenBank/DDBJ whole genome shotgun (WGS) entry which is preliminary data.</text>
</comment>
<reference evidence="5" key="1">
    <citation type="journal article" date="2015" name="Genome Announc.">
        <title>Draft Genome Sequence of an Anaerobic Ammonium-Oxidizing Bacterium, "Candidatus Brocadia sinica".</title>
        <authorList>
            <person name="Oshiki M."/>
            <person name="Shinyako-Hata K."/>
            <person name="Satoh H."/>
            <person name="Okabe S."/>
        </authorList>
    </citation>
    <scope>NUCLEOTIDE SEQUENCE [LARGE SCALE GENOMIC DNA]</scope>
    <source>
        <strain evidence="5">JPN1</strain>
    </source>
</reference>
<dbReference type="Pfam" id="PF08241">
    <property type="entry name" value="Methyltransf_11"/>
    <property type="match status" value="1"/>
</dbReference>
<dbReference type="Gene3D" id="3.40.50.2000">
    <property type="entry name" value="Glycogen Phosphorylase B"/>
    <property type="match status" value="1"/>
</dbReference>
<dbReference type="NCBIfam" id="TIGR01444">
    <property type="entry name" value="fkbM_fam"/>
    <property type="match status" value="1"/>
</dbReference>
<dbReference type="EMBL" id="BAFN01000001">
    <property type="protein sequence ID" value="GAN35072.1"/>
    <property type="molecule type" value="Genomic_DNA"/>
</dbReference>
<dbReference type="Proteomes" id="UP000032309">
    <property type="component" value="Unassembled WGS sequence"/>
</dbReference>
<gene>
    <name evidence="4" type="ORF">BROSI_A3618</name>
</gene>
<dbReference type="InterPro" id="IPR052514">
    <property type="entry name" value="SAM-dependent_MTase"/>
</dbReference>
<feature type="domain" description="Methyltransferase FkbM" evidence="1">
    <location>
        <begin position="423"/>
        <end position="549"/>
    </location>
</feature>
<evidence type="ECO:0000259" key="2">
    <source>
        <dbReference type="Pfam" id="PF08241"/>
    </source>
</evidence>
<dbReference type="InterPro" id="IPR029063">
    <property type="entry name" value="SAM-dependent_MTases_sf"/>
</dbReference>
<dbReference type="PANTHER" id="PTHR34203:SF15">
    <property type="entry name" value="SLL1173 PROTEIN"/>
    <property type="match status" value="1"/>
</dbReference>
<accession>A0ABQ0K1V1</accession>
<organism evidence="4 5">
    <name type="scientific">Candidatus Brocadia sinica JPN1</name>
    <dbReference type="NCBI Taxonomy" id="1197129"/>
    <lineage>
        <taxon>Bacteria</taxon>
        <taxon>Pseudomonadati</taxon>
        <taxon>Planctomycetota</taxon>
        <taxon>Candidatus Brocadiia</taxon>
        <taxon>Candidatus Brocadiales</taxon>
        <taxon>Candidatus Brocadiaceae</taxon>
        <taxon>Candidatus Brocadia</taxon>
    </lineage>
</organism>
<dbReference type="GO" id="GO:0032259">
    <property type="term" value="P:methylation"/>
    <property type="evidence" value="ECO:0007669"/>
    <property type="project" value="UniProtKB-KW"/>
</dbReference>
<dbReference type="GO" id="GO:0008168">
    <property type="term" value="F:methyltransferase activity"/>
    <property type="evidence" value="ECO:0007669"/>
    <property type="project" value="UniProtKB-KW"/>
</dbReference>
<keyword evidence="4" id="KW-0489">Methyltransferase</keyword>
<dbReference type="SUPFAM" id="SSF53335">
    <property type="entry name" value="S-adenosyl-L-methionine-dependent methyltransferases"/>
    <property type="match status" value="3"/>
</dbReference>
<evidence type="ECO:0000313" key="5">
    <source>
        <dbReference type="Proteomes" id="UP000032309"/>
    </source>
</evidence>
<dbReference type="Pfam" id="PF13524">
    <property type="entry name" value="Glyco_trans_1_2"/>
    <property type="match status" value="1"/>
</dbReference>
<dbReference type="InterPro" id="IPR055259">
    <property type="entry name" value="YkvP/CgeB_Glyco_trans-like"/>
</dbReference>
<dbReference type="InterPro" id="IPR011990">
    <property type="entry name" value="TPR-like_helical_dom_sf"/>
</dbReference>
<sequence>MSVSVKNRASLRVLYIPLEFKTWQNASHFPYSGNYGFEEGFAANGVEYLTIPAFYETTSSEQISWLNHARKLCAGKNFNQVWLEMVHSRFDEDFLDWIAAIAPVRIGFVWESYEMHPDELVNNPEGVKRRRANLERNFKFVTHVVAIDEKDVENFNTHNLVKAKWLWDAGIMPDRFICKELPSTPAPNNCAVFYGSLYGERKKWLEHSALKGLLVRPVASPEYNTNLPGLFDKLNATSEAFLKEGNAATEDFFSTYIDSLRVIRRECFALWLRGLSMGAAIVNLPQFGKGYASRVLEGMAAGRPVVSYEITDRPRTKALFEDGKEILLYKGDNPYQLAEHIQRILREPNFARRISANARSKIKSFHTTERLVRQILDWVENREINSSLTAYNLQGNQTQPDHVQDNKMLLMRNFYGPGDIVFDIGANVGDKTYMFLENGAKVICFEPQSDCTKILRKKYGNDKRVVIVEKGLADKNGKMLLSVCSQANTISTFSDEWKKGRFADYTWDKSDEVEVITLDDAIHTYGFPQYIKIDVEGFEYQVLCGLSKPVPYLSFEFTIEFLDRAKQCVSHLEKLGYKFFNFSEGEISQLVLSEWVPSKTLFKKLERSTDQLYWGDIYAKYDTLSFNNKKNFTHEIKHILPYKSAAITNIRNTISIVNTNVLEQLHITGLCGDNQPLRLHLGCGEQHLDGYVNIDYPPSEHNVMQVNADVYANITELDFPAGSVDEVRSHHVFEHFNRVTALAMLIKWHNWLKIGGKLHIETPDLMGSAKTLLTESSWKTKMGVVRHITGDQSSGWAYHVDQWFPERFEHTLNRLGFGTVLIQASSWPHEPFLSNVTAIAVKSQNVPLEKQLIVADELLLESTVSSMEQPTFEIWKRQLRTILLDNQKVTSHDVQYPTGSQISDVLKVFQQSVPELSIDELHNFNQRSRDRWVHAKALTVPSGSRVLDIGAGTCPYRPFFVHCIYKTHDFKKYAGEKLGGTKEYGSIDYESDISAIPVPDNSFDVIICTEVLEHTPEPIEAMREMTRILRPGGRLFITAPLGAGLHQIPYHYYGGYTPEWYRHFCKKFGLYVSEIIPNGGFFKLLAQECARVAWTLPQHQHLHGNNIEFIQNLFGEWIPRYLFALEKKHFIDQFTVGYHVEAVKIRDIDNIQKMIDKNTQNVSLYIEAAHALMNQGKFLDAKMYIEDALELDNDNPTLLEIYQQLSQ</sequence>
<dbReference type="PANTHER" id="PTHR34203">
    <property type="entry name" value="METHYLTRANSFERASE, FKBM FAMILY PROTEIN"/>
    <property type="match status" value="1"/>
</dbReference>
<dbReference type="InterPro" id="IPR013216">
    <property type="entry name" value="Methyltransf_11"/>
</dbReference>
<feature type="domain" description="Methyltransferase type 11" evidence="2">
    <location>
        <begin position="948"/>
        <end position="1037"/>
    </location>
</feature>
<dbReference type="InterPro" id="IPR006342">
    <property type="entry name" value="FkbM_mtfrase"/>
</dbReference>
<dbReference type="Gene3D" id="1.25.40.10">
    <property type="entry name" value="Tetratricopeptide repeat domain"/>
    <property type="match status" value="1"/>
</dbReference>
<keyword evidence="4" id="KW-0808">Transferase</keyword>
<dbReference type="Pfam" id="PF05050">
    <property type="entry name" value="Methyltransf_21"/>
    <property type="match status" value="1"/>
</dbReference>